<keyword evidence="2" id="KW-0732">Signal</keyword>
<feature type="compositionally biased region" description="Polar residues" evidence="1">
    <location>
        <begin position="41"/>
        <end position="60"/>
    </location>
</feature>
<dbReference type="Proteomes" id="UP000700596">
    <property type="component" value="Unassembled WGS sequence"/>
</dbReference>
<evidence type="ECO:0000256" key="2">
    <source>
        <dbReference type="SAM" id="SignalP"/>
    </source>
</evidence>
<gene>
    <name evidence="3" type="ORF">B0J11DRAFT_523978</name>
</gene>
<feature type="region of interest" description="Disordered" evidence="1">
    <location>
        <begin position="19"/>
        <end position="62"/>
    </location>
</feature>
<reference evidence="3" key="1">
    <citation type="journal article" date="2021" name="Nat. Commun.">
        <title>Genetic determinants of endophytism in the Arabidopsis root mycobiome.</title>
        <authorList>
            <person name="Mesny F."/>
            <person name="Miyauchi S."/>
            <person name="Thiergart T."/>
            <person name="Pickel B."/>
            <person name="Atanasova L."/>
            <person name="Karlsson M."/>
            <person name="Huettel B."/>
            <person name="Barry K.W."/>
            <person name="Haridas S."/>
            <person name="Chen C."/>
            <person name="Bauer D."/>
            <person name="Andreopoulos W."/>
            <person name="Pangilinan J."/>
            <person name="LaButti K."/>
            <person name="Riley R."/>
            <person name="Lipzen A."/>
            <person name="Clum A."/>
            <person name="Drula E."/>
            <person name="Henrissat B."/>
            <person name="Kohler A."/>
            <person name="Grigoriev I.V."/>
            <person name="Martin F.M."/>
            <person name="Hacquard S."/>
        </authorList>
    </citation>
    <scope>NUCLEOTIDE SEQUENCE</scope>
    <source>
        <strain evidence="3">MPI-CAGE-CH-0243</strain>
    </source>
</reference>
<sequence length="72" mass="7136">MFIVLGALTALTALTVVGGGGGARKRGGRRKGHHSRKEGATGQQLPTTGTAGTVGRSNLQPLPIAMAQAATG</sequence>
<dbReference type="EMBL" id="JAGMWT010000004">
    <property type="protein sequence ID" value="KAH7130734.1"/>
    <property type="molecule type" value="Genomic_DNA"/>
</dbReference>
<feature type="compositionally biased region" description="Basic residues" evidence="1">
    <location>
        <begin position="23"/>
        <end position="36"/>
    </location>
</feature>
<feature type="signal peptide" evidence="2">
    <location>
        <begin position="1"/>
        <end position="19"/>
    </location>
</feature>
<feature type="chain" id="PRO_5040351109" evidence="2">
    <location>
        <begin position="20"/>
        <end position="72"/>
    </location>
</feature>
<evidence type="ECO:0000313" key="4">
    <source>
        <dbReference type="Proteomes" id="UP000700596"/>
    </source>
</evidence>
<evidence type="ECO:0000313" key="3">
    <source>
        <dbReference type="EMBL" id="KAH7130734.1"/>
    </source>
</evidence>
<accession>A0A9P9E1V0</accession>
<organism evidence="3 4">
    <name type="scientific">Dendryphion nanum</name>
    <dbReference type="NCBI Taxonomy" id="256645"/>
    <lineage>
        <taxon>Eukaryota</taxon>
        <taxon>Fungi</taxon>
        <taxon>Dikarya</taxon>
        <taxon>Ascomycota</taxon>
        <taxon>Pezizomycotina</taxon>
        <taxon>Dothideomycetes</taxon>
        <taxon>Pleosporomycetidae</taxon>
        <taxon>Pleosporales</taxon>
        <taxon>Torulaceae</taxon>
        <taxon>Dendryphion</taxon>
    </lineage>
</organism>
<protein>
    <submittedName>
        <fullName evidence="3">Uncharacterized protein</fullName>
    </submittedName>
</protein>
<comment type="caution">
    <text evidence="3">The sequence shown here is derived from an EMBL/GenBank/DDBJ whole genome shotgun (WGS) entry which is preliminary data.</text>
</comment>
<evidence type="ECO:0000256" key="1">
    <source>
        <dbReference type="SAM" id="MobiDB-lite"/>
    </source>
</evidence>
<name>A0A9P9E1V0_9PLEO</name>
<keyword evidence="4" id="KW-1185">Reference proteome</keyword>
<dbReference type="AlphaFoldDB" id="A0A9P9E1V0"/>
<proteinExistence type="predicted"/>